<keyword evidence="3" id="KW-1185">Reference proteome</keyword>
<evidence type="ECO:0000313" key="2">
    <source>
        <dbReference type="EMBL" id="RAL49044.1"/>
    </source>
</evidence>
<proteinExistence type="predicted"/>
<feature type="region of interest" description="Disordered" evidence="1">
    <location>
        <begin position="53"/>
        <end position="77"/>
    </location>
</feature>
<evidence type="ECO:0000256" key="1">
    <source>
        <dbReference type="SAM" id="MobiDB-lite"/>
    </source>
</evidence>
<dbReference type="EMBL" id="NQVE01000097">
    <property type="protein sequence ID" value="RAL49044.1"/>
    <property type="molecule type" value="Genomic_DNA"/>
</dbReference>
<comment type="caution">
    <text evidence="2">The sequence shown here is derived from an EMBL/GenBank/DDBJ whole genome shotgun (WGS) entry which is preliminary data.</text>
</comment>
<name>A0A328DTN6_9ASTE</name>
<gene>
    <name evidence="2" type="ORF">DM860_001364</name>
</gene>
<dbReference type="Proteomes" id="UP000249390">
    <property type="component" value="Unassembled WGS sequence"/>
</dbReference>
<dbReference type="AlphaFoldDB" id="A0A328DTN6"/>
<evidence type="ECO:0000313" key="3">
    <source>
        <dbReference type="Proteomes" id="UP000249390"/>
    </source>
</evidence>
<accession>A0A328DTN6</accession>
<protein>
    <submittedName>
        <fullName evidence="2">Uncharacterized protein</fullName>
    </submittedName>
</protein>
<organism evidence="2 3">
    <name type="scientific">Cuscuta australis</name>
    <dbReference type="NCBI Taxonomy" id="267555"/>
    <lineage>
        <taxon>Eukaryota</taxon>
        <taxon>Viridiplantae</taxon>
        <taxon>Streptophyta</taxon>
        <taxon>Embryophyta</taxon>
        <taxon>Tracheophyta</taxon>
        <taxon>Spermatophyta</taxon>
        <taxon>Magnoliopsida</taxon>
        <taxon>eudicotyledons</taxon>
        <taxon>Gunneridae</taxon>
        <taxon>Pentapetalae</taxon>
        <taxon>asterids</taxon>
        <taxon>lamiids</taxon>
        <taxon>Solanales</taxon>
        <taxon>Convolvulaceae</taxon>
        <taxon>Cuscuteae</taxon>
        <taxon>Cuscuta</taxon>
        <taxon>Cuscuta subgen. Grammica</taxon>
        <taxon>Cuscuta sect. Cleistogrammica</taxon>
    </lineage>
</organism>
<feature type="compositionally biased region" description="Polar residues" evidence="1">
    <location>
        <begin position="56"/>
        <end position="72"/>
    </location>
</feature>
<sequence>MSASLHAIASAKSGSACGAMYYTICSCLKALATAFSSCKQAMEKSYSILSRKRISSKQTNSSSPKIATQQPPLDTEERDALLIPETPANIAV</sequence>
<reference evidence="2 3" key="1">
    <citation type="submission" date="2018-06" db="EMBL/GenBank/DDBJ databases">
        <title>The Genome of Cuscuta australis (Dodder) Provides Insight into the Evolution of Plant Parasitism.</title>
        <authorList>
            <person name="Liu H."/>
        </authorList>
    </citation>
    <scope>NUCLEOTIDE SEQUENCE [LARGE SCALE GENOMIC DNA]</scope>
    <source>
        <strain evidence="3">cv. Yunnan</strain>
        <tissue evidence="2">Vines</tissue>
    </source>
</reference>